<keyword evidence="7" id="KW-0325">Glycoprotein</keyword>
<gene>
    <name evidence="9" type="ORF">UJA718_LOCUS25107</name>
</gene>
<accession>A0A820UJX1</accession>
<evidence type="ECO:0000313" key="9">
    <source>
        <dbReference type="EMBL" id="CAF4483398.1"/>
    </source>
</evidence>
<dbReference type="Proteomes" id="UP000663873">
    <property type="component" value="Unassembled WGS sequence"/>
</dbReference>
<name>A0A820UJX1_9BILA</name>
<organism evidence="9 10">
    <name type="scientific">Rotaria socialis</name>
    <dbReference type="NCBI Taxonomy" id="392032"/>
    <lineage>
        <taxon>Eukaryota</taxon>
        <taxon>Metazoa</taxon>
        <taxon>Spiralia</taxon>
        <taxon>Gnathifera</taxon>
        <taxon>Rotifera</taxon>
        <taxon>Eurotatoria</taxon>
        <taxon>Bdelloidea</taxon>
        <taxon>Philodinida</taxon>
        <taxon>Philodinidae</taxon>
        <taxon>Rotaria</taxon>
    </lineage>
</organism>
<dbReference type="Pfam" id="PF01483">
    <property type="entry name" value="P_proprotein"/>
    <property type="match status" value="1"/>
</dbReference>
<dbReference type="FunFam" id="2.60.120.260:FF:000006">
    <property type="entry name" value="Proprotein convertase subtilisin/kexin type 5"/>
    <property type="match status" value="1"/>
</dbReference>
<dbReference type="AlphaFoldDB" id="A0A820UJX1"/>
<evidence type="ECO:0000256" key="2">
    <source>
        <dbReference type="ARBA" id="ARBA00022685"/>
    </source>
</evidence>
<keyword evidence="2" id="KW-0165">Cleavage on pair of basic residues</keyword>
<keyword evidence="5" id="KW-0720">Serine protease</keyword>
<dbReference type="EMBL" id="CAJOBP010006027">
    <property type="protein sequence ID" value="CAF4483398.1"/>
    <property type="molecule type" value="Genomic_DNA"/>
</dbReference>
<dbReference type="Gene3D" id="2.60.120.260">
    <property type="entry name" value="Galactose-binding domain-like"/>
    <property type="match status" value="1"/>
</dbReference>
<dbReference type="GO" id="GO:0016020">
    <property type="term" value="C:membrane"/>
    <property type="evidence" value="ECO:0007669"/>
    <property type="project" value="TreeGrafter"/>
</dbReference>
<evidence type="ECO:0000256" key="3">
    <source>
        <dbReference type="ARBA" id="ARBA00022729"/>
    </source>
</evidence>
<evidence type="ECO:0000256" key="4">
    <source>
        <dbReference type="ARBA" id="ARBA00022801"/>
    </source>
</evidence>
<protein>
    <recommendedName>
        <fullName evidence="8">P/Homo B domain-containing protein</fullName>
    </recommendedName>
</protein>
<evidence type="ECO:0000256" key="1">
    <source>
        <dbReference type="ARBA" id="ARBA00022670"/>
    </source>
</evidence>
<comment type="caution">
    <text evidence="9">The sequence shown here is derived from an EMBL/GenBank/DDBJ whole genome shotgun (WGS) entry which is preliminary data.</text>
</comment>
<sequence>MIRFGFGLLNAAALTETARNWVTVPKQSICQIEPTKFSPQRISAARPLEIDFEVKGCEGENNVVRFLEHVQLYVTISYTRRGALKINITSPHGTQTTLLSERDQDTSTDGFKNWSFMSVHNWGENPKGLWTIKIMDATGDMDNVGALEDFRLVLHGTSEAPHRMLAGPRVYDENYNTVQNERSEKRQSLESLDRQQAMVESNKLLAKHDAYDQQDPLDEMNSIPATDSHWFRLLARLNGNWLQ</sequence>
<evidence type="ECO:0000313" key="10">
    <source>
        <dbReference type="Proteomes" id="UP000663873"/>
    </source>
</evidence>
<dbReference type="PANTHER" id="PTHR42884:SF14">
    <property type="entry name" value="NEUROENDOCRINE CONVERTASE 1"/>
    <property type="match status" value="1"/>
</dbReference>
<evidence type="ECO:0000256" key="7">
    <source>
        <dbReference type="ARBA" id="ARBA00023180"/>
    </source>
</evidence>
<dbReference type="GO" id="GO:0016486">
    <property type="term" value="P:peptide hormone processing"/>
    <property type="evidence" value="ECO:0007669"/>
    <property type="project" value="TreeGrafter"/>
</dbReference>
<reference evidence="9" key="1">
    <citation type="submission" date="2021-02" db="EMBL/GenBank/DDBJ databases">
        <authorList>
            <person name="Nowell W R."/>
        </authorList>
    </citation>
    <scope>NUCLEOTIDE SEQUENCE</scope>
</reference>
<evidence type="ECO:0000256" key="5">
    <source>
        <dbReference type="ARBA" id="ARBA00022825"/>
    </source>
</evidence>
<keyword evidence="1" id="KW-0645">Protease</keyword>
<keyword evidence="4" id="KW-0378">Hydrolase</keyword>
<dbReference type="GO" id="GO:0005615">
    <property type="term" value="C:extracellular space"/>
    <property type="evidence" value="ECO:0007669"/>
    <property type="project" value="TreeGrafter"/>
</dbReference>
<feature type="domain" description="P/Homo B" evidence="8">
    <location>
        <begin position="23"/>
        <end position="160"/>
    </location>
</feature>
<keyword evidence="6" id="KW-0865">Zymogen</keyword>
<dbReference type="InterPro" id="IPR002884">
    <property type="entry name" value="P_dom"/>
</dbReference>
<proteinExistence type="predicted"/>
<keyword evidence="3" id="KW-0732">Signal</keyword>
<dbReference type="SUPFAM" id="SSF49785">
    <property type="entry name" value="Galactose-binding domain-like"/>
    <property type="match status" value="1"/>
</dbReference>
<evidence type="ECO:0000259" key="8">
    <source>
        <dbReference type="PROSITE" id="PS51829"/>
    </source>
</evidence>
<dbReference type="PROSITE" id="PS51829">
    <property type="entry name" value="P_HOMO_B"/>
    <property type="match status" value="1"/>
</dbReference>
<dbReference type="GO" id="GO:0043005">
    <property type="term" value="C:neuron projection"/>
    <property type="evidence" value="ECO:0007669"/>
    <property type="project" value="TreeGrafter"/>
</dbReference>
<dbReference type="PANTHER" id="PTHR42884">
    <property type="entry name" value="PROPROTEIN CONVERTASE SUBTILISIN/KEXIN-RELATED"/>
    <property type="match status" value="1"/>
</dbReference>
<dbReference type="InterPro" id="IPR008979">
    <property type="entry name" value="Galactose-bd-like_sf"/>
</dbReference>
<dbReference type="GO" id="GO:0004252">
    <property type="term" value="F:serine-type endopeptidase activity"/>
    <property type="evidence" value="ECO:0007669"/>
    <property type="project" value="InterPro"/>
</dbReference>
<evidence type="ECO:0000256" key="6">
    <source>
        <dbReference type="ARBA" id="ARBA00023145"/>
    </source>
</evidence>
<keyword evidence="10" id="KW-1185">Reference proteome</keyword>